<evidence type="ECO:0000259" key="3">
    <source>
        <dbReference type="Pfam" id="PF00884"/>
    </source>
</evidence>
<gene>
    <name evidence="4" type="ORF">ACFOHL_06670</name>
</gene>
<evidence type="ECO:0000313" key="5">
    <source>
        <dbReference type="Proteomes" id="UP001595478"/>
    </source>
</evidence>
<dbReference type="Proteomes" id="UP001595478">
    <property type="component" value="Unassembled WGS sequence"/>
</dbReference>
<dbReference type="CDD" id="cd16151">
    <property type="entry name" value="sulfatase_like"/>
    <property type="match status" value="1"/>
</dbReference>
<dbReference type="InterPro" id="IPR050738">
    <property type="entry name" value="Sulfatase"/>
</dbReference>
<keyword evidence="2" id="KW-0378">Hydrolase</keyword>
<evidence type="ECO:0000256" key="2">
    <source>
        <dbReference type="ARBA" id="ARBA00022801"/>
    </source>
</evidence>
<dbReference type="InterPro" id="IPR017850">
    <property type="entry name" value="Alkaline_phosphatase_core_sf"/>
</dbReference>
<dbReference type="EMBL" id="JBHRSW010000008">
    <property type="protein sequence ID" value="MFC3121298.1"/>
    <property type="molecule type" value="Genomic_DNA"/>
</dbReference>
<dbReference type="PANTHER" id="PTHR42693:SF53">
    <property type="entry name" value="ENDO-4-O-SULFATASE"/>
    <property type="match status" value="1"/>
</dbReference>
<organism evidence="4 5">
    <name type="scientific">Agaribacter flavus</name>
    <dbReference type="NCBI Taxonomy" id="1902781"/>
    <lineage>
        <taxon>Bacteria</taxon>
        <taxon>Pseudomonadati</taxon>
        <taxon>Pseudomonadota</taxon>
        <taxon>Gammaproteobacteria</taxon>
        <taxon>Alteromonadales</taxon>
        <taxon>Alteromonadaceae</taxon>
        <taxon>Agaribacter</taxon>
    </lineage>
</organism>
<dbReference type="Gene3D" id="3.40.720.10">
    <property type="entry name" value="Alkaline Phosphatase, subunit A"/>
    <property type="match status" value="1"/>
</dbReference>
<dbReference type="PANTHER" id="PTHR42693">
    <property type="entry name" value="ARYLSULFATASE FAMILY MEMBER"/>
    <property type="match status" value="1"/>
</dbReference>
<dbReference type="InterPro" id="IPR000917">
    <property type="entry name" value="Sulfatase_N"/>
</dbReference>
<protein>
    <submittedName>
        <fullName evidence="4">Sulfatase-like hydrolase/transferase</fullName>
    </submittedName>
</protein>
<name>A0ABV7FPU1_9ALTE</name>
<proteinExistence type="inferred from homology"/>
<comment type="caution">
    <text evidence="4">The sequence shown here is derived from an EMBL/GenBank/DDBJ whole genome shotgun (WGS) entry which is preliminary data.</text>
</comment>
<keyword evidence="5" id="KW-1185">Reference proteome</keyword>
<sequence length="662" mass="75542">MRLHLTQCIISGCKQSSGKKALRSGFKVGLIVCSLFLLVSNAAAKQPNVLLIMADDLGFETVESYGGRSYKTPNLTRLAQEGIQFNQAYATPLCTNTRVQLMTGKYQHRHWTGFGLLNPDLKTFGHLMQEAGYSTAIAGKWQLQSYDPPEYPGAEKRRGIGMKIQEAGFDEYSLFHVAHTEDKGSRYASPKIFQNGQFISNTENSYGPDIWVDFIADYMTRKTNEERPFFMYYAMSLPHGPINPTPHSEDWKDKSKRHLQALKYFPDMVEYADYLVGKLIDKVDELGIRENTIIIFYSDNGTQWNILSDLDGEWVQGGKGLTNNLGIKVPMYVSWKGTSPEGKTNNDLVESTDFFPTLLDIAGKPGLASNEKVDGISFYPQMVGKKGKTRDSVYVHYETRPGVEKDRFHLERLALDKDFKLYHDGRLYKPSEDIYEEWAILPEYDSAASYAARVKLQKVLDSMLPYQIFDPDAVPREDTWLSYQQGFSFDDNSACIVMEAESVAYPRDESWIAQNSISGHTGSGYIRALREQHEQPTKGIMTFVLNIATPGEWIIDVRHRHDHYDSAKENGFWMKIGDQAWKAYHSDQSEKAKGWEFGIHEHNKPSLPVSAHLNMSAQKIQIAPMFEHFKLDRIVAYRSHRTDCAYNLSTPQAKFHPWFDYN</sequence>
<comment type="similarity">
    <text evidence="1">Belongs to the sulfatase family.</text>
</comment>
<dbReference type="SUPFAM" id="SSF53649">
    <property type="entry name" value="Alkaline phosphatase-like"/>
    <property type="match status" value="1"/>
</dbReference>
<accession>A0ABV7FPU1</accession>
<feature type="domain" description="Sulfatase N-terminal" evidence="3">
    <location>
        <begin position="47"/>
        <end position="363"/>
    </location>
</feature>
<evidence type="ECO:0000313" key="4">
    <source>
        <dbReference type="EMBL" id="MFC3121298.1"/>
    </source>
</evidence>
<dbReference type="RefSeq" id="WP_376919436.1">
    <property type="nucleotide sequence ID" value="NZ_JBHRSW010000008.1"/>
</dbReference>
<evidence type="ECO:0000256" key="1">
    <source>
        <dbReference type="ARBA" id="ARBA00008779"/>
    </source>
</evidence>
<dbReference type="Pfam" id="PF00884">
    <property type="entry name" value="Sulfatase"/>
    <property type="match status" value="1"/>
</dbReference>
<reference evidence="5" key="1">
    <citation type="journal article" date="2019" name="Int. J. Syst. Evol. Microbiol.">
        <title>The Global Catalogue of Microorganisms (GCM) 10K type strain sequencing project: providing services to taxonomists for standard genome sequencing and annotation.</title>
        <authorList>
            <consortium name="The Broad Institute Genomics Platform"/>
            <consortium name="The Broad Institute Genome Sequencing Center for Infectious Disease"/>
            <person name="Wu L."/>
            <person name="Ma J."/>
        </authorList>
    </citation>
    <scope>NUCLEOTIDE SEQUENCE [LARGE SCALE GENOMIC DNA]</scope>
    <source>
        <strain evidence="5">KCTC 52473</strain>
    </source>
</reference>